<protein>
    <submittedName>
        <fullName evidence="1">Aminoglycoside phosphotransferase family protein</fullName>
    </submittedName>
</protein>
<dbReference type="Proteomes" id="UP001595829">
    <property type="component" value="Unassembled WGS sequence"/>
</dbReference>
<keyword evidence="2" id="KW-1185">Reference proteome</keyword>
<sequence length="310" mass="33276">MGGVSVEIRVPDRFAALMVANAGEEGREFVAALPGRAARFLDTWGLRATGPVMCGWASLVVPVVRSGRSGDGAPAVLKLQMLDEETEGEAAALRAWDGAGAVRLLAEDAPTGTLLLERLDEGRHLSAVEDAREAVRVLAGLLARLAAVDAPAGMRGLGDIAADMLDEVDDAVGALVREEDRRLVRDCAAAVREVAGEPGDRLLHWDLHFDNVLATFADDAAERGPWLAIDPKPLAGDPGFELLPALANRFEPGEVRWRFDLMTEVLGLDRERARAWTLGRVLQDALWDVEDGETALAGERAEVGRILLAR</sequence>
<gene>
    <name evidence="1" type="ORF">ACFPM3_23530</name>
</gene>
<accession>A0ABV9XNI9</accession>
<dbReference type="SUPFAM" id="SSF56112">
    <property type="entry name" value="Protein kinase-like (PK-like)"/>
    <property type="match status" value="1"/>
</dbReference>
<dbReference type="RefSeq" id="WP_380841221.1">
    <property type="nucleotide sequence ID" value="NZ_JBHMCZ010000018.1"/>
</dbReference>
<evidence type="ECO:0000313" key="2">
    <source>
        <dbReference type="Proteomes" id="UP001595829"/>
    </source>
</evidence>
<reference evidence="2" key="1">
    <citation type="journal article" date="2019" name="Int. J. Syst. Evol. Microbiol.">
        <title>The Global Catalogue of Microorganisms (GCM) 10K type strain sequencing project: providing services to taxonomists for standard genome sequencing and annotation.</title>
        <authorList>
            <consortium name="The Broad Institute Genomics Platform"/>
            <consortium name="The Broad Institute Genome Sequencing Center for Infectious Disease"/>
            <person name="Wu L."/>
            <person name="Ma J."/>
        </authorList>
    </citation>
    <scope>NUCLEOTIDE SEQUENCE [LARGE SCALE GENOMIC DNA]</scope>
    <source>
        <strain evidence="2">CGMCC 4.1648</strain>
    </source>
</reference>
<dbReference type="EMBL" id="JBHSJD010000018">
    <property type="protein sequence ID" value="MFC5025102.1"/>
    <property type="molecule type" value="Genomic_DNA"/>
</dbReference>
<organism evidence="1 2">
    <name type="scientific">Streptomyces coeruleoprunus</name>
    <dbReference type="NCBI Taxonomy" id="285563"/>
    <lineage>
        <taxon>Bacteria</taxon>
        <taxon>Bacillati</taxon>
        <taxon>Actinomycetota</taxon>
        <taxon>Actinomycetes</taxon>
        <taxon>Kitasatosporales</taxon>
        <taxon>Streptomycetaceae</taxon>
        <taxon>Streptomyces</taxon>
    </lineage>
</organism>
<comment type="caution">
    <text evidence="1">The sequence shown here is derived from an EMBL/GenBank/DDBJ whole genome shotgun (WGS) entry which is preliminary data.</text>
</comment>
<proteinExistence type="predicted"/>
<dbReference type="InterPro" id="IPR011009">
    <property type="entry name" value="Kinase-like_dom_sf"/>
</dbReference>
<dbReference type="Pfam" id="PF04655">
    <property type="entry name" value="APH_6_hur"/>
    <property type="match status" value="1"/>
</dbReference>
<evidence type="ECO:0000313" key="1">
    <source>
        <dbReference type="EMBL" id="MFC5025102.1"/>
    </source>
</evidence>
<dbReference type="InterPro" id="IPR006748">
    <property type="entry name" value="NH2Glyco/OHUrea_AB-resist_kin"/>
</dbReference>
<name>A0ABV9XNI9_9ACTN</name>